<evidence type="ECO:0000313" key="2">
    <source>
        <dbReference type="Proteomes" id="UP001066276"/>
    </source>
</evidence>
<evidence type="ECO:0008006" key="3">
    <source>
        <dbReference type="Google" id="ProtNLM"/>
    </source>
</evidence>
<protein>
    <recommendedName>
        <fullName evidence="3">F-box domain-containing protein</fullName>
    </recommendedName>
</protein>
<dbReference type="EMBL" id="JANPWB010000007">
    <property type="protein sequence ID" value="KAJ1174653.1"/>
    <property type="molecule type" value="Genomic_DNA"/>
</dbReference>
<dbReference type="AlphaFoldDB" id="A0AAV7TFM3"/>
<comment type="caution">
    <text evidence="1">The sequence shown here is derived from an EMBL/GenBank/DDBJ whole genome shotgun (WGS) entry which is preliminary data.</text>
</comment>
<proteinExistence type="predicted"/>
<evidence type="ECO:0000313" key="1">
    <source>
        <dbReference type="EMBL" id="KAJ1174653.1"/>
    </source>
</evidence>
<sequence length="102" mass="11141">MSSMAYASPGGSLGDNLTQLFRGPAGSYSELRLAPVVVRTAAVAATPPPWMRLPIVAQILNYRDREHLLRMAQSSTSIKVANATGSLFPEYTQEVQQRRASY</sequence>
<organism evidence="1 2">
    <name type="scientific">Pleurodeles waltl</name>
    <name type="common">Iberian ribbed newt</name>
    <dbReference type="NCBI Taxonomy" id="8319"/>
    <lineage>
        <taxon>Eukaryota</taxon>
        <taxon>Metazoa</taxon>
        <taxon>Chordata</taxon>
        <taxon>Craniata</taxon>
        <taxon>Vertebrata</taxon>
        <taxon>Euteleostomi</taxon>
        <taxon>Amphibia</taxon>
        <taxon>Batrachia</taxon>
        <taxon>Caudata</taxon>
        <taxon>Salamandroidea</taxon>
        <taxon>Salamandridae</taxon>
        <taxon>Pleurodelinae</taxon>
        <taxon>Pleurodeles</taxon>
    </lineage>
</organism>
<gene>
    <name evidence="1" type="ORF">NDU88_006473</name>
</gene>
<accession>A0AAV7TFM3</accession>
<keyword evidence="2" id="KW-1185">Reference proteome</keyword>
<name>A0AAV7TFM3_PLEWA</name>
<reference evidence="1" key="1">
    <citation type="journal article" date="2022" name="bioRxiv">
        <title>Sequencing and chromosome-scale assembly of the giantPleurodeles waltlgenome.</title>
        <authorList>
            <person name="Brown T."/>
            <person name="Elewa A."/>
            <person name="Iarovenko S."/>
            <person name="Subramanian E."/>
            <person name="Araus A.J."/>
            <person name="Petzold A."/>
            <person name="Susuki M."/>
            <person name="Suzuki K.-i.T."/>
            <person name="Hayashi T."/>
            <person name="Toyoda A."/>
            <person name="Oliveira C."/>
            <person name="Osipova E."/>
            <person name="Leigh N.D."/>
            <person name="Simon A."/>
            <person name="Yun M.H."/>
        </authorList>
    </citation>
    <scope>NUCLEOTIDE SEQUENCE</scope>
    <source>
        <strain evidence="1">20211129_DDA</strain>
        <tissue evidence="1">Liver</tissue>
    </source>
</reference>
<dbReference type="Proteomes" id="UP001066276">
    <property type="component" value="Chromosome 4_1"/>
</dbReference>